<dbReference type="HAMAP" id="MF_00373">
    <property type="entry name" value="Ribosomal_bL28"/>
    <property type="match status" value="1"/>
</dbReference>
<name>A0A9Q3BML6_9BASI</name>
<feature type="compositionally biased region" description="Basic residues" evidence="5">
    <location>
        <begin position="242"/>
        <end position="255"/>
    </location>
</feature>
<organism evidence="6 7">
    <name type="scientific">Austropuccinia psidii MF-1</name>
    <dbReference type="NCBI Taxonomy" id="1389203"/>
    <lineage>
        <taxon>Eukaryota</taxon>
        <taxon>Fungi</taxon>
        <taxon>Dikarya</taxon>
        <taxon>Basidiomycota</taxon>
        <taxon>Pucciniomycotina</taxon>
        <taxon>Pucciniomycetes</taxon>
        <taxon>Pucciniales</taxon>
        <taxon>Sphaerophragmiaceae</taxon>
        <taxon>Austropuccinia</taxon>
    </lineage>
</organism>
<protein>
    <recommendedName>
        <fullName evidence="4">Large ribosomal subunit protein bL28m</fullName>
    </recommendedName>
</protein>
<gene>
    <name evidence="6" type="ORF">O181_007331</name>
</gene>
<evidence type="ECO:0000256" key="5">
    <source>
        <dbReference type="SAM" id="MobiDB-lite"/>
    </source>
</evidence>
<dbReference type="GO" id="GO:0005762">
    <property type="term" value="C:mitochondrial large ribosomal subunit"/>
    <property type="evidence" value="ECO:0007669"/>
    <property type="project" value="TreeGrafter"/>
</dbReference>
<keyword evidence="7" id="KW-1185">Reference proteome</keyword>
<sequence>MTTNRLGRIVLSSKPFLILSNNVSLKPLFIGSLNHCNKKTLSSDAKTSPSDKDLIPKIYGVTYVPPLKITRQHTKAGDYGLYDGLKVRAGDSVSKSKQRSKRVWKPNVQKCKLWSEVLGQSLQLRVTSAALKTIDRVGGLDRYVLQMSDERLGGTGIRIRELVIAAMKEKVKLTKSFTQPIPEEQEWKIPQWQDAVERANSTIVRKMVPSLSVNRVTVYPRKLHGMTTDHLILQDMHERGQRGKRTSRRSTHPRR</sequence>
<dbReference type="InterPro" id="IPR026569">
    <property type="entry name" value="Ribosomal_bL28"/>
</dbReference>
<evidence type="ECO:0000256" key="3">
    <source>
        <dbReference type="ARBA" id="ARBA00023274"/>
    </source>
</evidence>
<evidence type="ECO:0000256" key="4">
    <source>
        <dbReference type="ARBA" id="ARBA00035269"/>
    </source>
</evidence>
<dbReference type="PANTHER" id="PTHR13528:SF2">
    <property type="entry name" value="LARGE RIBOSOMAL SUBUNIT PROTEIN BL28M"/>
    <property type="match status" value="1"/>
</dbReference>
<dbReference type="InterPro" id="IPR034704">
    <property type="entry name" value="Ribosomal_bL28/bL31-like_sf"/>
</dbReference>
<proteinExistence type="inferred from homology"/>
<dbReference type="EMBL" id="AVOT02001634">
    <property type="protein sequence ID" value="MBW0467616.1"/>
    <property type="molecule type" value="Genomic_DNA"/>
</dbReference>
<dbReference type="SUPFAM" id="SSF143800">
    <property type="entry name" value="L28p-like"/>
    <property type="match status" value="1"/>
</dbReference>
<dbReference type="OrthoDB" id="361870at2759"/>
<comment type="similarity">
    <text evidence="1">Belongs to the bacterial ribosomal protein bL28 family.</text>
</comment>
<dbReference type="FunFam" id="2.30.170.40:FF:000003">
    <property type="entry name" value="54S ribosomal protein L24"/>
    <property type="match status" value="1"/>
</dbReference>
<dbReference type="Gene3D" id="2.30.170.40">
    <property type="entry name" value="Ribosomal protein L28/L24"/>
    <property type="match status" value="1"/>
</dbReference>
<dbReference type="GO" id="GO:0003735">
    <property type="term" value="F:structural constituent of ribosome"/>
    <property type="evidence" value="ECO:0007669"/>
    <property type="project" value="InterPro"/>
</dbReference>
<evidence type="ECO:0000313" key="7">
    <source>
        <dbReference type="Proteomes" id="UP000765509"/>
    </source>
</evidence>
<dbReference type="PANTHER" id="PTHR13528">
    <property type="entry name" value="39S RIBOSOMAL PROTEIN L28, MITOCHONDRIAL"/>
    <property type="match status" value="1"/>
</dbReference>
<accession>A0A9Q3BML6</accession>
<keyword evidence="3" id="KW-0687">Ribonucleoprotein</keyword>
<evidence type="ECO:0000256" key="1">
    <source>
        <dbReference type="ARBA" id="ARBA00008760"/>
    </source>
</evidence>
<keyword evidence="2" id="KW-0689">Ribosomal protein</keyword>
<dbReference type="InterPro" id="IPR037147">
    <property type="entry name" value="Ribosomal_bL28_sf"/>
</dbReference>
<comment type="caution">
    <text evidence="6">The sequence shown here is derived from an EMBL/GenBank/DDBJ whole genome shotgun (WGS) entry which is preliminary data.</text>
</comment>
<evidence type="ECO:0000313" key="6">
    <source>
        <dbReference type="EMBL" id="MBW0467616.1"/>
    </source>
</evidence>
<feature type="region of interest" description="Disordered" evidence="5">
    <location>
        <begin position="234"/>
        <end position="255"/>
    </location>
</feature>
<reference evidence="6" key="1">
    <citation type="submission" date="2021-03" db="EMBL/GenBank/DDBJ databases">
        <title>Draft genome sequence of rust myrtle Austropuccinia psidii MF-1, a brazilian biotype.</title>
        <authorList>
            <person name="Quecine M.C."/>
            <person name="Pachon D.M.R."/>
            <person name="Bonatelli M.L."/>
            <person name="Correr F.H."/>
            <person name="Franceschini L.M."/>
            <person name="Leite T.F."/>
            <person name="Margarido G.R.A."/>
            <person name="Almeida C.A."/>
            <person name="Ferrarezi J.A."/>
            <person name="Labate C.A."/>
        </authorList>
    </citation>
    <scope>NUCLEOTIDE SEQUENCE</scope>
    <source>
        <strain evidence="6">MF-1</strain>
    </source>
</reference>
<dbReference type="AlphaFoldDB" id="A0A9Q3BML6"/>
<dbReference type="Proteomes" id="UP000765509">
    <property type="component" value="Unassembled WGS sequence"/>
</dbReference>
<evidence type="ECO:0000256" key="2">
    <source>
        <dbReference type="ARBA" id="ARBA00022980"/>
    </source>
</evidence>
<dbReference type="Pfam" id="PF00830">
    <property type="entry name" value="Ribosomal_L28"/>
    <property type="match status" value="1"/>
</dbReference>